<sequence>MPLGKGFRVLHKHNENNSYSVLIEQRNVKTTLLLDSGAIVALGSEETAYLKKDYSALMDAYGCLGVLDTNQGDVEVKYLVMITGCHSVGKINHSEIFRLTDVVFISLRDFREDVERMAEVKKVLISGTFFFAWSSQSGHSPLDLTLCAQRAQRTNVTDNRFFWNRMLHIPFMNFGIDTSAWLFKIMNGGIEIRTVYVGHLQARACIISRLSCERAGTRFNVRGANDDGHVANFVETEQMIFLNSKISSYVQIRGSVPLFWEQPGVQVGSHKVKLSRGSEMSAPAYRRHLETIVERYGHQTFLNLLGSKEGETMLSNEFNKHHRAIGKKDIPLLNFDYHAQCKGGKQDNLIHLKYNIEKQLNDYSFFYHDGQETTKEQTGCFRTNCLDCLDRTNCVQTFIGLTVLQQQLAAMGFDDNMAFRFYDAFKSMWTLNGDMVSRIYAGTGALQGTNKLKDGTRSVVRTVQNNLLDSSKQEAIDILLVGSSLNCELGDRARSLLPPELLHTPPSMLRQVCFDRYLDFTIPVKISLSVATWNVNGGKHFNSIVFRDQPMSDWLLDNNPNGQSEADGGRAPPDIFAIGFEEIVDLNASNIVNASTGNQMEWMHELQKSVSRDTKYVCLSSAQLVGVCLFVFARPEHAAFIRDVAVDQVKTGLGGAAGNKGAVAIRMLFHATSLCFICAHFAAGQSKVLDRNADYTEITRKLCFPMGRTVSSHDYVFWCGDFNYRIDMEIDRVKELVLQRNYEELLQNDQLMKAREQGQAFADFIEGEIRFPPTYKYDLFSNDYDTSEKSRVPAYTDRVLFRRKKYPNDEAYPFWSPGHIRHYGRAELRTSDHRPVIAEIDIEVLRVDSALRDKTVREVSKLAGPPDATILVRKIRSELAKQETGGSGGGGGGSDDDDEDSQRIHKAVDTFSETFIEKMCDLFSEVGEVILIRFVGETLRITFADGPSALEAVKLSGREIDGEPIEITLKTVEWHKIIEATQALCKSNTIPLNKVPISTHFDEPPASNALIGIEEGEKYKIPVPPRPTRPPGPGQAPEGAIVAGSAAKSEASTDGKPEGTLPPVRPPRPNRSVTGPPERPERPAAPPERPVAPLERSTQPPTRPAPPNRPAPPSRPERSSRPERPDRPDRPDRSPSTSAPPKIPERPLRETPPSKIQPSDLPTPTPPTPCGKCSLEIDHEQIKATVIDSSGHGGSGGEATFGSIFSGIPYGEENSPSTPNDEQIALDRSLPPSMPPQAPAPQCPIMTANGAPPPVPGRVTCPPFRTAPTPPPIPARPRP</sequence>
<dbReference type="InterPro" id="IPR002013">
    <property type="entry name" value="SAC_dom"/>
</dbReference>
<organism evidence="8 9">
    <name type="scientific">Varroa destructor</name>
    <name type="common">Honeybee mite</name>
    <dbReference type="NCBI Taxonomy" id="109461"/>
    <lineage>
        <taxon>Eukaryota</taxon>
        <taxon>Metazoa</taxon>
        <taxon>Ecdysozoa</taxon>
        <taxon>Arthropoda</taxon>
        <taxon>Chelicerata</taxon>
        <taxon>Arachnida</taxon>
        <taxon>Acari</taxon>
        <taxon>Parasitiformes</taxon>
        <taxon>Mesostigmata</taxon>
        <taxon>Gamasina</taxon>
        <taxon>Dermanyssoidea</taxon>
        <taxon>Varroidae</taxon>
        <taxon>Varroa</taxon>
    </lineage>
</organism>
<keyword evidence="9" id="KW-1185">Reference proteome</keyword>
<comment type="catalytic activity">
    <reaction evidence="1">
        <text>a 1,2-diacyl-sn-glycero-3-phospho-(1D-myo-inositol-4,5-bisphosphate) + H2O = a 1,2-diacyl-sn-glycero-3-phospho-(1D-myo-inositol 4-phosphate) + phosphate</text>
        <dbReference type="Rhea" id="RHEA:22764"/>
        <dbReference type="ChEBI" id="CHEBI:15377"/>
        <dbReference type="ChEBI" id="CHEBI:43474"/>
        <dbReference type="ChEBI" id="CHEBI:58178"/>
        <dbReference type="ChEBI" id="CHEBI:58456"/>
        <dbReference type="EC" id="3.1.3.36"/>
    </reaction>
</comment>
<dbReference type="Gene3D" id="3.30.70.330">
    <property type="match status" value="1"/>
</dbReference>
<feature type="region of interest" description="Disordered" evidence="6">
    <location>
        <begin position="881"/>
        <end position="901"/>
    </location>
</feature>
<evidence type="ECO:0000313" key="8">
    <source>
        <dbReference type="EnsemblMetazoa" id="XP_022656834"/>
    </source>
</evidence>
<dbReference type="Gene3D" id="3.60.10.10">
    <property type="entry name" value="Endonuclease/exonuclease/phosphatase"/>
    <property type="match status" value="1"/>
</dbReference>
<evidence type="ECO:0000256" key="2">
    <source>
        <dbReference type="ARBA" id="ARBA00008943"/>
    </source>
</evidence>
<dbReference type="PANTHER" id="PTHR11200">
    <property type="entry name" value="INOSITOL 5-PHOSPHATASE"/>
    <property type="match status" value="1"/>
</dbReference>
<dbReference type="EnsemblMetazoa" id="XM_022801099">
    <property type="protein sequence ID" value="XP_022656834"/>
    <property type="gene ID" value="LOC111248573"/>
</dbReference>
<dbReference type="OrthoDB" id="1925875at2759"/>
<feature type="domain" description="SAC" evidence="7">
    <location>
        <begin position="120"/>
        <end position="442"/>
    </location>
</feature>
<keyword evidence="5" id="KW-0378">Hydrolase</keyword>
<feature type="compositionally biased region" description="Pro residues" evidence="6">
    <location>
        <begin position="1101"/>
        <end position="1114"/>
    </location>
</feature>
<comment type="similarity">
    <text evidence="3">In the central section; belongs to the inositol 1,4,5-trisphosphate 5-phosphatase family.</text>
</comment>
<dbReference type="SUPFAM" id="SSF54928">
    <property type="entry name" value="RNA-binding domain, RBD"/>
    <property type="match status" value="1"/>
</dbReference>
<dbReference type="EC" id="3.1.3.36" evidence="4"/>
<dbReference type="InterPro" id="IPR012677">
    <property type="entry name" value="Nucleotide-bd_a/b_plait_sf"/>
</dbReference>
<dbReference type="RefSeq" id="XP_022656834.1">
    <property type="nucleotide sequence ID" value="XM_022801099.1"/>
</dbReference>
<feature type="region of interest" description="Disordered" evidence="6">
    <location>
        <begin position="1020"/>
        <end position="1279"/>
    </location>
</feature>
<name>A0A7M7JT57_VARDE</name>
<dbReference type="InterPro" id="IPR035979">
    <property type="entry name" value="RBD_domain_sf"/>
</dbReference>
<dbReference type="GO" id="GO:0003676">
    <property type="term" value="F:nucleic acid binding"/>
    <property type="evidence" value="ECO:0007669"/>
    <property type="project" value="InterPro"/>
</dbReference>
<reference evidence="8" key="1">
    <citation type="submission" date="2021-01" db="UniProtKB">
        <authorList>
            <consortium name="EnsemblMetazoa"/>
        </authorList>
    </citation>
    <scope>IDENTIFICATION</scope>
</reference>
<feature type="compositionally biased region" description="Low complexity" evidence="6">
    <location>
        <begin position="1091"/>
        <end position="1100"/>
    </location>
</feature>
<dbReference type="FunCoup" id="A0A7M7JT57">
    <property type="interactions" value="592"/>
</dbReference>
<dbReference type="SMART" id="SM00128">
    <property type="entry name" value="IPPc"/>
    <property type="match status" value="1"/>
</dbReference>
<evidence type="ECO:0000256" key="4">
    <source>
        <dbReference type="ARBA" id="ARBA00013044"/>
    </source>
</evidence>
<dbReference type="AlphaFoldDB" id="A0A7M7JT57"/>
<dbReference type="CTD" id="37517"/>
<dbReference type="Pfam" id="PF08952">
    <property type="entry name" value="DUF1866"/>
    <property type="match status" value="1"/>
</dbReference>
<dbReference type="OMA" id="FERHMSM"/>
<dbReference type="InParanoid" id="A0A7M7JT57"/>
<dbReference type="GO" id="GO:0004439">
    <property type="term" value="F:phosphatidylinositol-4,5-bisphosphate 5-phosphatase activity"/>
    <property type="evidence" value="ECO:0007669"/>
    <property type="project" value="UniProtKB-EC"/>
</dbReference>
<dbReference type="InterPro" id="IPR015047">
    <property type="entry name" value="SYNJ1/2_RRM"/>
</dbReference>
<feature type="compositionally biased region" description="Basic and acidic residues" evidence="6">
    <location>
        <begin position="1115"/>
        <end position="1133"/>
    </location>
</feature>
<feature type="compositionally biased region" description="Pro residues" evidence="6">
    <location>
        <begin position="1268"/>
        <end position="1279"/>
    </location>
</feature>
<dbReference type="GeneID" id="111248573"/>
<dbReference type="PANTHER" id="PTHR11200:SF257">
    <property type="entry name" value="PHOSPHOINOSITIDE 5-PHOSPHATASE"/>
    <property type="match status" value="1"/>
</dbReference>
<dbReference type="InterPro" id="IPR046985">
    <property type="entry name" value="IP5"/>
</dbReference>
<dbReference type="GO" id="GO:0048488">
    <property type="term" value="P:synaptic vesicle endocytosis"/>
    <property type="evidence" value="ECO:0007669"/>
    <property type="project" value="TreeGrafter"/>
</dbReference>
<dbReference type="Pfam" id="PF02383">
    <property type="entry name" value="Syja_N"/>
    <property type="match status" value="1"/>
</dbReference>
<accession>A0A7M7JT57</accession>
<dbReference type="KEGG" id="vde:111248573"/>
<evidence type="ECO:0000259" key="7">
    <source>
        <dbReference type="PROSITE" id="PS50275"/>
    </source>
</evidence>
<dbReference type="SUPFAM" id="SSF56219">
    <property type="entry name" value="DNase I-like"/>
    <property type="match status" value="1"/>
</dbReference>
<evidence type="ECO:0000256" key="3">
    <source>
        <dbReference type="ARBA" id="ARBA00009678"/>
    </source>
</evidence>
<evidence type="ECO:0000256" key="1">
    <source>
        <dbReference type="ARBA" id="ARBA00001786"/>
    </source>
</evidence>
<protein>
    <recommendedName>
        <fullName evidence="4">phosphoinositide 5-phosphatase</fullName>
        <ecNumber evidence="4">3.1.3.36</ecNumber>
    </recommendedName>
</protein>
<dbReference type="InterPro" id="IPR000300">
    <property type="entry name" value="IPPc"/>
</dbReference>
<evidence type="ECO:0000313" key="9">
    <source>
        <dbReference type="Proteomes" id="UP000594260"/>
    </source>
</evidence>
<feature type="compositionally biased region" description="Pro residues" evidence="6">
    <location>
        <begin position="1022"/>
        <end position="1034"/>
    </location>
</feature>
<proteinExistence type="inferred from homology"/>
<dbReference type="InterPro" id="IPR036691">
    <property type="entry name" value="Endo/exonu/phosph_ase_sf"/>
</dbReference>
<dbReference type="Pfam" id="PF22669">
    <property type="entry name" value="Exo_endo_phos2"/>
    <property type="match status" value="1"/>
</dbReference>
<dbReference type="Proteomes" id="UP000594260">
    <property type="component" value="Unplaced"/>
</dbReference>
<dbReference type="PROSITE" id="PS50275">
    <property type="entry name" value="SAC"/>
    <property type="match status" value="1"/>
</dbReference>
<evidence type="ECO:0000256" key="5">
    <source>
        <dbReference type="ARBA" id="ARBA00022801"/>
    </source>
</evidence>
<dbReference type="SMART" id="SM01165">
    <property type="entry name" value="DUF1866"/>
    <property type="match status" value="1"/>
</dbReference>
<dbReference type="GO" id="GO:0098793">
    <property type="term" value="C:presynapse"/>
    <property type="evidence" value="ECO:0007669"/>
    <property type="project" value="GOC"/>
</dbReference>
<feature type="compositionally biased region" description="Pro residues" evidence="6">
    <location>
        <begin position="1232"/>
        <end position="1242"/>
    </location>
</feature>
<feature type="compositionally biased region" description="Low complexity" evidence="6">
    <location>
        <begin position="1257"/>
        <end position="1267"/>
    </location>
</feature>
<dbReference type="GO" id="GO:0046856">
    <property type="term" value="P:phosphatidylinositol dephosphorylation"/>
    <property type="evidence" value="ECO:0007669"/>
    <property type="project" value="InterPro"/>
</dbReference>
<comment type="similarity">
    <text evidence="2">Belongs to the synaptojanin family.</text>
</comment>
<evidence type="ECO:0000256" key="6">
    <source>
        <dbReference type="SAM" id="MobiDB-lite"/>
    </source>
</evidence>